<dbReference type="EMBL" id="JBHSNY010000002">
    <property type="protein sequence ID" value="MFC5633655.1"/>
    <property type="molecule type" value="Genomic_DNA"/>
</dbReference>
<protein>
    <submittedName>
        <fullName evidence="1">Uncharacterized protein</fullName>
    </submittedName>
</protein>
<sequence length="69" mass="7480">MPAEIKLPVHVRAGDTEACWGSVTVSLTNGRVEESTFRREMAAFLRAAADHLEKPGEPHEEVPDATAHG</sequence>
<evidence type="ECO:0000313" key="2">
    <source>
        <dbReference type="Proteomes" id="UP001596154"/>
    </source>
</evidence>
<proteinExistence type="predicted"/>
<comment type="caution">
    <text evidence="1">The sequence shown here is derived from an EMBL/GenBank/DDBJ whole genome shotgun (WGS) entry which is preliminary data.</text>
</comment>
<name>A0ABW0UN10_9ACTN</name>
<reference evidence="2" key="1">
    <citation type="journal article" date="2019" name="Int. J. Syst. Evol. Microbiol.">
        <title>The Global Catalogue of Microorganisms (GCM) 10K type strain sequencing project: providing services to taxonomists for standard genome sequencing and annotation.</title>
        <authorList>
            <consortium name="The Broad Institute Genomics Platform"/>
            <consortium name="The Broad Institute Genome Sequencing Center for Infectious Disease"/>
            <person name="Wu L."/>
            <person name="Ma J."/>
        </authorList>
    </citation>
    <scope>NUCLEOTIDE SEQUENCE [LARGE SCALE GENOMIC DNA]</scope>
    <source>
        <strain evidence="2">CGMCC 4.7248</strain>
    </source>
</reference>
<keyword evidence="2" id="KW-1185">Reference proteome</keyword>
<gene>
    <name evidence="1" type="ORF">ACFPZJ_07580</name>
</gene>
<accession>A0ABW0UN10</accession>
<evidence type="ECO:0000313" key="1">
    <source>
        <dbReference type="EMBL" id="MFC5633655.1"/>
    </source>
</evidence>
<organism evidence="1 2">
    <name type="scientific">Streptomyces bullii</name>
    <dbReference type="NCBI Taxonomy" id="349910"/>
    <lineage>
        <taxon>Bacteria</taxon>
        <taxon>Bacillati</taxon>
        <taxon>Actinomycetota</taxon>
        <taxon>Actinomycetes</taxon>
        <taxon>Kitasatosporales</taxon>
        <taxon>Streptomycetaceae</taxon>
        <taxon>Streptomyces</taxon>
    </lineage>
</organism>
<dbReference type="Proteomes" id="UP001596154">
    <property type="component" value="Unassembled WGS sequence"/>
</dbReference>